<protein>
    <submittedName>
        <fullName evidence="1">Uncharacterized protein</fullName>
    </submittedName>
</protein>
<sequence length="54" mass="6369">MLYRKNEGVPTTFRRSIPDQRLEIHSFFGALQIESRRTRIQARPIFQILGIPIT</sequence>
<dbReference type="Proteomes" id="UP000012160">
    <property type="component" value="Unassembled WGS sequence"/>
</dbReference>
<dbReference type="AlphaFoldDB" id="M6UL66"/>
<evidence type="ECO:0000313" key="1">
    <source>
        <dbReference type="EMBL" id="EMO43521.1"/>
    </source>
</evidence>
<proteinExistence type="predicted"/>
<name>M6UL66_9LEPT</name>
<organism evidence="1 2">
    <name type="scientific">Leptospira santarosai str. ZUN179</name>
    <dbReference type="NCBI Taxonomy" id="1049985"/>
    <lineage>
        <taxon>Bacteria</taxon>
        <taxon>Pseudomonadati</taxon>
        <taxon>Spirochaetota</taxon>
        <taxon>Spirochaetia</taxon>
        <taxon>Leptospirales</taxon>
        <taxon>Leptospiraceae</taxon>
        <taxon>Leptospira</taxon>
    </lineage>
</organism>
<accession>M6UL66</accession>
<reference evidence="1 2" key="1">
    <citation type="submission" date="2013-01" db="EMBL/GenBank/DDBJ databases">
        <authorList>
            <person name="Harkins D.M."/>
            <person name="Durkin A.S."/>
            <person name="Brinkac L.M."/>
            <person name="Haft D.H."/>
            <person name="Selengut J.D."/>
            <person name="Sanka R."/>
            <person name="DePew J."/>
            <person name="Purushe J."/>
            <person name="Matthias M.A."/>
            <person name="Vinetz J.M."/>
            <person name="Sutton G.G."/>
            <person name="Nierman W.C."/>
            <person name="Fouts D.E."/>
        </authorList>
    </citation>
    <scope>NUCLEOTIDE SEQUENCE [LARGE SCALE GENOMIC DNA]</scope>
    <source>
        <strain evidence="1 2">ZUN179</strain>
    </source>
</reference>
<dbReference type="EMBL" id="AHOQ02000050">
    <property type="protein sequence ID" value="EMO43521.1"/>
    <property type="molecule type" value="Genomic_DNA"/>
</dbReference>
<evidence type="ECO:0000313" key="2">
    <source>
        <dbReference type="Proteomes" id="UP000012160"/>
    </source>
</evidence>
<comment type="caution">
    <text evidence="1">The sequence shown here is derived from an EMBL/GenBank/DDBJ whole genome shotgun (WGS) entry which is preliminary data.</text>
</comment>
<gene>
    <name evidence="1" type="ORF">LEP1GSC187_2950</name>
</gene>